<gene>
    <name evidence="1" type="ORF">PanWU01x14_235400</name>
</gene>
<reference evidence="2" key="1">
    <citation type="submission" date="2016-06" db="EMBL/GenBank/DDBJ databases">
        <title>Parallel loss of symbiosis genes in relatives of nitrogen-fixing non-legume Parasponia.</title>
        <authorList>
            <person name="Van Velzen R."/>
            <person name="Holmer R."/>
            <person name="Bu F."/>
            <person name="Rutten L."/>
            <person name="Van Zeijl A."/>
            <person name="Liu W."/>
            <person name="Santuari L."/>
            <person name="Cao Q."/>
            <person name="Sharma T."/>
            <person name="Shen D."/>
            <person name="Roswanjaya Y."/>
            <person name="Wardhani T."/>
            <person name="Kalhor M.S."/>
            <person name="Jansen J."/>
            <person name="Van den Hoogen J."/>
            <person name="Gungor B."/>
            <person name="Hartog M."/>
            <person name="Hontelez J."/>
            <person name="Verver J."/>
            <person name="Yang W.-C."/>
            <person name="Schijlen E."/>
            <person name="Repin R."/>
            <person name="Schilthuizen M."/>
            <person name="Schranz E."/>
            <person name="Heidstra R."/>
            <person name="Miyata K."/>
            <person name="Fedorova E."/>
            <person name="Kohlen W."/>
            <person name="Bisseling T."/>
            <person name="Smit S."/>
            <person name="Geurts R."/>
        </authorList>
    </citation>
    <scope>NUCLEOTIDE SEQUENCE [LARGE SCALE GENOMIC DNA]</scope>
    <source>
        <strain evidence="2">cv. WU1-14</strain>
    </source>
</reference>
<organism evidence="1 2">
    <name type="scientific">Parasponia andersonii</name>
    <name type="common">Sponia andersonii</name>
    <dbReference type="NCBI Taxonomy" id="3476"/>
    <lineage>
        <taxon>Eukaryota</taxon>
        <taxon>Viridiplantae</taxon>
        <taxon>Streptophyta</taxon>
        <taxon>Embryophyta</taxon>
        <taxon>Tracheophyta</taxon>
        <taxon>Spermatophyta</taxon>
        <taxon>Magnoliopsida</taxon>
        <taxon>eudicotyledons</taxon>
        <taxon>Gunneridae</taxon>
        <taxon>Pentapetalae</taxon>
        <taxon>rosids</taxon>
        <taxon>fabids</taxon>
        <taxon>Rosales</taxon>
        <taxon>Cannabaceae</taxon>
        <taxon>Parasponia</taxon>
    </lineage>
</organism>
<evidence type="ECO:0000313" key="2">
    <source>
        <dbReference type="Proteomes" id="UP000237105"/>
    </source>
</evidence>
<dbReference type="AlphaFoldDB" id="A0A2P5BJ71"/>
<name>A0A2P5BJ71_PARAD</name>
<protein>
    <submittedName>
        <fullName evidence="1">Uncharacterized protein</fullName>
    </submittedName>
</protein>
<dbReference type="Proteomes" id="UP000237105">
    <property type="component" value="Unassembled WGS sequence"/>
</dbReference>
<accession>A0A2P5BJ71</accession>
<comment type="caution">
    <text evidence="1">The sequence shown here is derived from an EMBL/GenBank/DDBJ whole genome shotgun (WGS) entry which is preliminary data.</text>
</comment>
<proteinExistence type="predicted"/>
<sequence length="31" mass="3369">SNNLLYALSSSFGVETALKVRKQRAVLVNCS</sequence>
<evidence type="ECO:0000313" key="1">
    <source>
        <dbReference type="EMBL" id="PON48837.1"/>
    </source>
</evidence>
<feature type="non-terminal residue" evidence="1">
    <location>
        <position position="1"/>
    </location>
</feature>
<keyword evidence="2" id="KW-1185">Reference proteome</keyword>
<dbReference type="EMBL" id="JXTB01000271">
    <property type="protein sequence ID" value="PON48837.1"/>
    <property type="molecule type" value="Genomic_DNA"/>
</dbReference>